<dbReference type="SUPFAM" id="SSF46458">
    <property type="entry name" value="Globin-like"/>
    <property type="match status" value="1"/>
</dbReference>
<evidence type="ECO:0000313" key="3">
    <source>
        <dbReference type="Proteomes" id="UP000280307"/>
    </source>
</evidence>
<dbReference type="GO" id="GO:0020037">
    <property type="term" value="F:heme binding"/>
    <property type="evidence" value="ECO:0007669"/>
    <property type="project" value="InterPro"/>
</dbReference>
<dbReference type="Gene3D" id="1.10.490.10">
    <property type="entry name" value="Globins"/>
    <property type="match status" value="1"/>
</dbReference>
<evidence type="ECO:0000313" key="2">
    <source>
        <dbReference type="EMBL" id="RRR70257.1"/>
    </source>
</evidence>
<dbReference type="Pfam" id="PF11563">
    <property type="entry name" value="Protoglobin"/>
    <property type="match status" value="1"/>
</dbReference>
<organism evidence="2 3">
    <name type="scientific">Candidatus Viridilinea halotolerans</name>
    <dbReference type="NCBI Taxonomy" id="2491704"/>
    <lineage>
        <taxon>Bacteria</taxon>
        <taxon>Bacillati</taxon>
        <taxon>Chloroflexota</taxon>
        <taxon>Chloroflexia</taxon>
        <taxon>Chloroflexales</taxon>
        <taxon>Chloroflexineae</taxon>
        <taxon>Oscillochloridaceae</taxon>
        <taxon>Candidatus Viridilinea</taxon>
    </lineage>
</organism>
<dbReference type="InterPro" id="IPR044398">
    <property type="entry name" value="Globin-sensor_dom"/>
</dbReference>
<comment type="caution">
    <text evidence="2">The sequence shown here is derived from an EMBL/GenBank/DDBJ whole genome shotgun (WGS) entry which is preliminary data.</text>
</comment>
<feature type="domain" description="Globin-sensor" evidence="1">
    <location>
        <begin position="13"/>
        <end position="161"/>
    </location>
</feature>
<dbReference type="AlphaFoldDB" id="A0A426TX36"/>
<evidence type="ECO:0000259" key="1">
    <source>
        <dbReference type="Pfam" id="PF11563"/>
    </source>
</evidence>
<dbReference type="InterPro" id="IPR012292">
    <property type="entry name" value="Globin/Proto"/>
</dbReference>
<dbReference type="InterPro" id="IPR009050">
    <property type="entry name" value="Globin-like_sf"/>
</dbReference>
<protein>
    <submittedName>
        <fullName evidence="2">Globin-coupled histidine kinase</fullName>
    </submittedName>
</protein>
<reference evidence="2 3" key="1">
    <citation type="submission" date="2018-12" db="EMBL/GenBank/DDBJ databases">
        <title>Genome Sequence of Candidatus Viridilinea halotolerans isolated from saline sulfide-rich spring.</title>
        <authorList>
            <person name="Grouzdev D.S."/>
            <person name="Burganskaya E.I."/>
            <person name="Krutkina M.S."/>
            <person name="Sukhacheva M.V."/>
            <person name="Gorlenko V.M."/>
        </authorList>
    </citation>
    <scope>NUCLEOTIDE SEQUENCE [LARGE SCALE GENOMIC DNA]</scope>
    <source>
        <strain evidence="2">Chok-6</strain>
    </source>
</reference>
<gene>
    <name evidence="2" type="ORF">EI684_13650</name>
</gene>
<keyword evidence="2" id="KW-0808">Transferase</keyword>
<dbReference type="EMBL" id="RSAS01000540">
    <property type="protein sequence ID" value="RRR70257.1"/>
    <property type="molecule type" value="Genomic_DNA"/>
</dbReference>
<dbReference type="GO" id="GO:0016301">
    <property type="term" value="F:kinase activity"/>
    <property type="evidence" value="ECO:0007669"/>
    <property type="project" value="UniProtKB-KW"/>
</dbReference>
<dbReference type="GO" id="GO:0019825">
    <property type="term" value="F:oxygen binding"/>
    <property type="evidence" value="ECO:0007669"/>
    <property type="project" value="InterPro"/>
</dbReference>
<keyword evidence="2" id="KW-0418">Kinase</keyword>
<name>A0A426TX36_9CHLR</name>
<accession>A0A426TX36</accession>
<sequence length="182" mass="20556">MSEDRASWQIKDEEALDELIQLMGLRSEDGAILQALAPTAAAYGPTLTKTFYDRLFAHPQTAEYLQGMDMQRLHGMVQEWFMGMFQGGYDREYARRRLYIGEVHVKVGLPVRYPLAMIDVVMSFGDQIAQASDQPAAALQAFQKVLTLDIAIFNQAYEDNQLRHLAELVGGERLARRLLTGT</sequence>
<proteinExistence type="predicted"/>
<dbReference type="Proteomes" id="UP000280307">
    <property type="component" value="Unassembled WGS sequence"/>
</dbReference>